<dbReference type="AlphaFoldDB" id="A0A8H5V5F4"/>
<organism evidence="2 3">
    <name type="scientific">Fusarium pseudoanthophilum</name>
    <dbReference type="NCBI Taxonomy" id="48495"/>
    <lineage>
        <taxon>Eukaryota</taxon>
        <taxon>Fungi</taxon>
        <taxon>Dikarya</taxon>
        <taxon>Ascomycota</taxon>
        <taxon>Pezizomycotina</taxon>
        <taxon>Sordariomycetes</taxon>
        <taxon>Hypocreomycetidae</taxon>
        <taxon>Hypocreales</taxon>
        <taxon>Nectriaceae</taxon>
        <taxon>Fusarium</taxon>
        <taxon>Fusarium fujikuroi species complex</taxon>
    </lineage>
</organism>
<gene>
    <name evidence="2" type="ORF">FPANT_168</name>
</gene>
<dbReference type="Pfam" id="PF20150">
    <property type="entry name" value="2EXR"/>
    <property type="match status" value="1"/>
</dbReference>
<dbReference type="Proteomes" id="UP000544095">
    <property type="component" value="Unassembled WGS sequence"/>
</dbReference>
<evidence type="ECO:0000259" key="1">
    <source>
        <dbReference type="Pfam" id="PF20150"/>
    </source>
</evidence>
<reference evidence="2 3" key="1">
    <citation type="submission" date="2020-05" db="EMBL/GenBank/DDBJ databases">
        <title>Identification and distribution of gene clusters putatively required for synthesis of sphingolipid metabolism inhibitors in phylogenetically diverse species of the filamentous fungus Fusarium.</title>
        <authorList>
            <person name="Kim H.-S."/>
            <person name="Busman M."/>
            <person name="Brown D.W."/>
            <person name="Divon H."/>
            <person name="Uhlig S."/>
            <person name="Proctor R.H."/>
        </authorList>
    </citation>
    <scope>NUCLEOTIDE SEQUENCE [LARGE SCALE GENOMIC DNA]</scope>
    <source>
        <strain evidence="2 3">NRRL 25211</strain>
    </source>
</reference>
<evidence type="ECO:0000313" key="3">
    <source>
        <dbReference type="Proteomes" id="UP000544095"/>
    </source>
</evidence>
<proteinExistence type="predicted"/>
<name>A0A8H5V5F4_9HYPO</name>
<dbReference type="InterPro" id="IPR045518">
    <property type="entry name" value="2EXR"/>
</dbReference>
<feature type="domain" description="2EXR" evidence="1">
    <location>
        <begin position="3"/>
        <end position="102"/>
    </location>
</feature>
<protein>
    <recommendedName>
        <fullName evidence="1">2EXR domain-containing protein</fullName>
    </recommendedName>
</protein>
<evidence type="ECO:0000313" key="2">
    <source>
        <dbReference type="EMBL" id="KAF5609425.1"/>
    </source>
</evidence>
<sequence length="415" mass="48175">MANFSDLPREIRDMIWPLVLRDDHPGVHIFGHYDENKKDMPEGRSLMHGNLFSGILSEPSPDRYFTSLDKNRKNENISTYLIDGAMWNTCKESRLAAEKHFGQYEWPSDEFWYTTCDTRAYIGYPRHKVFKVPSTGYFEGGSPHYLTVFPRRDLFVFQPDKLDAVDWYFVGSRPRKGDNRPAFRRLQHIAIEYDPEWSLEDRESSYLAMSHLVEAAYELKDIQKLWFIDHSLKRKKDAPNFDERTEFRDWEDGCERLNTFYARDRKFLEIDWRSSCGPLEDWDYVKPVGDTSNEVGSSSINFLRLVKGWGNLPVRSDDDLRTPTSESPYVISQPLRHHEEVAESDFAARLPSHIKSGGDEPIPTEPGDMPYETLLIKNLMELIRVGPTTSIVATGTNPPIRAWDHTNGTLLIKNL</sequence>
<dbReference type="EMBL" id="JAAOAR010000008">
    <property type="protein sequence ID" value="KAF5609425.1"/>
    <property type="molecule type" value="Genomic_DNA"/>
</dbReference>
<accession>A0A8H5V5F4</accession>
<comment type="caution">
    <text evidence="2">The sequence shown here is derived from an EMBL/GenBank/DDBJ whole genome shotgun (WGS) entry which is preliminary data.</text>
</comment>
<keyword evidence="3" id="KW-1185">Reference proteome</keyword>